<proteinExistence type="predicted"/>
<evidence type="ECO:0000313" key="2">
    <source>
        <dbReference type="Proteomes" id="UP000434052"/>
    </source>
</evidence>
<reference evidence="1 2" key="1">
    <citation type="submission" date="2018-06" db="EMBL/GenBank/DDBJ databases">
        <title>Complete genome of Desulfovibrio marinus P48SEP.</title>
        <authorList>
            <person name="Crispim J.S."/>
            <person name="Vidigal P.M.P."/>
            <person name="Silva L.C.F."/>
            <person name="Araujo L.C."/>
            <person name="Laguardia C.N."/>
            <person name="Dias R.S."/>
            <person name="Sousa M.P."/>
            <person name="Paula S.O."/>
            <person name="Silva C."/>
        </authorList>
    </citation>
    <scope>NUCLEOTIDE SEQUENCE [LARGE SCALE GENOMIC DNA]</scope>
    <source>
        <strain evidence="1 2">P48SEP</strain>
    </source>
</reference>
<dbReference type="OrthoDB" id="5464982at2"/>
<organism evidence="1 2">
    <name type="scientific">Oceanidesulfovibrio marinus</name>
    <dbReference type="NCBI Taxonomy" id="370038"/>
    <lineage>
        <taxon>Bacteria</taxon>
        <taxon>Pseudomonadati</taxon>
        <taxon>Thermodesulfobacteriota</taxon>
        <taxon>Desulfovibrionia</taxon>
        <taxon>Desulfovibrionales</taxon>
        <taxon>Desulfovibrionaceae</taxon>
        <taxon>Oceanidesulfovibrio</taxon>
    </lineage>
</organism>
<dbReference type="EMBL" id="QMIF01000003">
    <property type="protein sequence ID" value="TVM35194.1"/>
    <property type="molecule type" value="Genomic_DNA"/>
</dbReference>
<dbReference type="RefSeq" id="WP_144234754.1">
    <property type="nucleotide sequence ID" value="NZ_QMIF01000003.1"/>
</dbReference>
<evidence type="ECO:0000313" key="1">
    <source>
        <dbReference type="EMBL" id="TVM35194.1"/>
    </source>
</evidence>
<gene>
    <name evidence="1" type="ORF">DQK91_07320</name>
</gene>
<accession>A0A6P1ZIU9</accession>
<comment type="caution">
    <text evidence="1">The sequence shown here is derived from an EMBL/GenBank/DDBJ whole genome shotgun (WGS) entry which is preliminary data.</text>
</comment>
<dbReference type="AlphaFoldDB" id="A0A6P1ZIU9"/>
<sequence>MIRIIKSCTECPFCSYQEKQGFCSVSVIDFRPIPADVMKARPSWCPLRGEQIVVRQPFSCDEATTPEEQAVCSPQDLGGQSSE</sequence>
<name>A0A6P1ZIU9_9BACT</name>
<protein>
    <submittedName>
        <fullName evidence="1">Uncharacterized protein</fullName>
    </submittedName>
</protein>
<dbReference type="Proteomes" id="UP000434052">
    <property type="component" value="Unassembled WGS sequence"/>
</dbReference>